<keyword evidence="1" id="KW-0732">Signal</keyword>
<keyword evidence="2" id="KW-0865">Zymogen</keyword>
<dbReference type="Proteomes" id="UP000184188">
    <property type="component" value="Unassembled WGS sequence"/>
</dbReference>
<keyword evidence="6" id="KW-1185">Reference proteome</keyword>
<gene>
    <name evidence="5" type="ORF">ASPZODRAFT_154494</name>
</gene>
<dbReference type="STRING" id="1073090.A0A1L9S932"/>
<evidence type="ECO:0000256" key="1">
    <source>
        <dbReference type="ARBA" id="ARBA00022729"/>
    </source>
</evidence>
<reference evidence="6" key="1">
    <citation type="journal article" date="2017" name="Genome Biol.">
        <title>Comparative genomics reveals high biological diversity and specific adaptations in the industrially and medically important fungal genus Aspergillus.</title>
        <authorList>
            <person name="de Vries R.P."/>
            <person name="Riley R."/>
            <person name="Wiebenga A."/>
            <person name="Aguilar-Osorio G."/>
            <person name="Amillis S."/>
            <person name="Uchima C.A."/>
            <person name="Anderluh G."/>
            <person name="Asadollahi M."/>
            <person name="Askin M."/>
            <person name="Barry K."/>
            <person name="Battaglia E."/>
            <person name="Bayram O."/>
            <person name="Benocci T."/>
            <person name="Braus-Stromeyer S.A."/>
            <person name="Caldana C."/>
            <person name="Canovas D."/>
            <person name="Cerqueira G.C."/>
            <person name="Chen F."/>
            <person name="Chen W."/>
            <person name="Choi C."/>
            <person name="Clum A."/>
            <person name="Dos Santos R.A."/>
            <person name="Damasio A.R."/>
            <person name="Diallinas G."/>
            <person name="Emri T."/>
            <person name="Fekete E."/>
            <person name="Flipphi M."/>
            <person name="Freyberg S."/>
            <person name="Gallo A."/>
            <person name="Gournas C."/>
            <person name="Habgood R."/>
            <person name="Hainaut M."/>
            <person name="Harispe M.L."/>
            <person name="Henrissat B."/>
            <person name="Hilden K.S."/>
            <person name="Hope R."/>
            <person name="Hossain A."/>
            <person name="Karabika E."/>
            <person name="Karaffa L."/>
            <person name="Karanyi Z."/>
            <person name="Krasevec N."/>
            <person name="Kuo A."/>
            <person name="Kusch H."/>
            <person name="LaButti K."/>
            <person name="Lagendijk E.L."/>
            <person name="Lapidus A."/>
            <person name="Levasseur A."/>
            <person name="Lindquist E."/>
            <person name="Lipzen A."/>
            <person name="Logrieco A.F."/>
            <person name="MacCabe A."/>
            <person name="Maekelae M.R."/>
            <person name="Malavazi I."/>
            <person name="Melin P."/>
            <person name="Meyer V."/>
            <person name="Mielnichuk N."/>
            <person name="Miskei M."/>
            <person name="Molnar A.P."/>
            <person name="Mule G."/>
            <person name="Ngan C.Y."/>
            <person name="Orejas M."/>
            <person name="Orosz E."/>
            <person name="Ouedraogo J.P."/>
            <person name="Overkamp K.M."/>
            <person name="Park H.-S."/>
            <person name="Perrone G."/>
            <person name="Piumi F."/>
            <person name="Punt P.J."/>
            <person name="Ram A.F."/>
            <person name="Ramon A."/>
            <person name="Rauscher S."/>
            <person name="Record E."/>
            <person name="Riano-Pachon D.M."/>
            <person name="Robert V."/>
            <person name="Roehrig J."/>
            <person name="Ruller R."/>
            <person name="Salamov A."/>
            <person name="Salih N.S."/>
            <person name="Samson R.A."/>
            <person name="Sandor E."/>
            <person name="Sanguinetti M."/>
            <person name="Schuetze T."/>
            <person name="Sepcic K."/>
            <person name="Shelest E."/>
            <person name="Sherlock G."/>
            <person name="Sophianopoulou V."/>
            <person name="Squina F.M."/>
            <person name="Sun H."/>
            <person name="Susca A."/>
            <person name="Todd R.B."/>
            <person name="Tsang A."/>
            <person name="Unkles S.E."/>
            <person name="van de Wiele N."/>
            <person name="van Rossen-Uffink D."/>
            <person name="Oliveira J.V."/>
            <person name="Vesth T.C."/>
            <person name="Visser J."/>
            <person name="Yu J.-H."/>
            <person name="Zhou M."/>
            <person name="Andersen M.R."/>
            <person name="Archer D.B."/>
            <person name="Baker S.E."/>
            <person name="Benoit I."/>
            <person name="Brakhage A.A."/>
            <person name="Braus G.H."/>
            <person name="Fischer R."/>
            <person name="Frisvad J.C."/>
            <person name="Goldman G.H."/>
            <person name="Houbraken J."/>
            <person name="Oakley B."/>
            <person name="Pocsi I."/>
            <person name="Scazzocchio C."/>
            <person name="Seiboth B."/>
            <person name="vanKuyk P.A."/>
            <person name="Wortman J."/>
            <person name="Dyer P.S."/>
            <person name="Grigoriev I.V."/>
        </authorList>
    </citation>
    <scope>NUCLEOTIDE SEQUENCE [LARGE SCALE GENOMIC DNA]</scope>
    <source>
        <strain evidence="6">CBS 506.65</strain>
    </source>
</reference>
<evidence type="ECO:0000256" key="2">
    <source>
        <dbReference type="ARBA" id="ARBA00023145"/>
    </source>
</evidence>
<dbReference type="CDD" id="cd07491">
    <property type="entry name" value="Peptidases_S8_7"/>
    <property type="match status" value="1"/>
</dbReference>
<organism evidence="5 6">
    <name type="scientific">Penicilliopsis zonata CBS 506.65</name>
    <dbReference type="NCBI Taxonomy" id="1073090"/>
    <lineage>
        <taxon>Eukaryota</taxon>
        <taxon>Fungi</taxon>
        <taxon>Dikarya</taxon>
        <taxon>Ascomycota</taxon>
        <taxon>Pezizomycotina</taxon>
        <taxon>Eurotiomycetes</taxon>
        <taxon>Eurotiomycetidae</taxon>
        <taxon>Eurotiales</taxon>
        <taxon>Aspergillaceae</taxon>
        <taxon>Penicilliopsis</taxon>
    </lineage>
</organism>
<protein>
    <recommendedName>
        <fullName evidence="4">Peptidase S8/S53 domain-containing protein</fullName>
    </recommendedName>
</protein>
<proteinExistence type="predicted"/>
<feature type="region of interest" description="Disordered" evidence="3">
    <location>
        <begin position="1133"/>
        <end position="1155"/>
    </location>
</feature>
<dbReference type="InterPro" id="IPR000209">
    <property type="entry name" value="Peptidase_S8/S53_dom"/>
</dbReference>
<dbReference type="Pfam" id="PF00082">
    <property type="entry name" value="Peptidase_S8"/>
    <property type="match status" value="1"/>
</dbReference>
<dbReference type="SUPFAM" id="SSF52743">
    <property type="entry name" value="Subtilisin-like"/>
    <property type="match status" value="1"/>
</dbReference>
<feature type="compositionally biased region" description="Basic and acidic residues" evidence="3">
    <location>
        <begin position="593"/>
        <end position="629"/>
    </location>
</feature>
<evidence type="ECO:0000259" key="4">
    <source>
        <dbReference type="Pfam" id="PF00082"/>
    </source>
</evidence>
<feature type="compositionally biased region" description="Acidic residues" evidence="3">
    <location>
        <begin position="1"/>
        <end position="25"/>
    </location>
</feature>
<name>A0A1L9S932_9EURO</name>
<feature type="region of interest" description="Disordered" evidence="3">
    <location>
        <begin position="1"/>
        <end position="27"/>
    </location>
</feature>
<accession>A0A1L9S932</accession>
<evidence type="ECO:0000256" key="3">
    <source>
        <dbReference type="SAM" id="MobiDB-lite"/>
    </source>
</evidence>
<feature type="domain" description="Peptidase S8/S53" evidence="4">
    <location>
        <begin position="1015"/>
        <end position="1266"/>
    </location>
</feature>
<dbReference type="EMBL" id="KV878351">
    <property type="protein sequence ID" value="OJJ43666.1"/>
    <property type="molecule type" value="Genomic_DNA"/>
</dbReference>
<dbReference type="InterPro" id="IPR036852">
    <property type="entry name" value="Peptidase_S8/S53_dom_sf"/>
</dbReference>
<dbReference type="Gene3D" id="3.40.50.200">
    <property type="entry name" value="Peptidase S8/S53 domain"/>
    <property type="match status" value="1"/>
</dbReference>
<sequence>MSLDTTDELWLSEEDEDEYEDENDLADPKYFDLSLTYQGPPGDFHTRNRPGQRQRQVVSDFGTGRTKHRSAYQVGCEAKVMIHGRWGGTGPDSHKWATLLVYQFEFHSYRGRRLKAADIRFEFQPMRGQSNKVFVAEIRPDRVFKVERTEQTEHSKHGLDLTIGAQAGAAANASITISNETEVEKVTAHHTVITGDKPADIYGDRYEAHFSLTENQSQEDGIPTRLTTCILLKRDTEGDFVCVPYIHVTPDFKTMVGQLFSSRDRDDPIWFSPSEPAFNQLEGRAIDPENLGATCLDQLWDCTMYTQRAGDDIESYLWEPEQETFSSAGLGNEWQGLSSGERLRKLMQLLATGARWESLDPQVKQYVTYRNPMDQTTPTVLHHLSLTQGDDTYEFYQLHEETRTSILAFLLEDHLQPDRVAKGDYPVLARAFQRYNLSFLTMISTSPHLRSYLPGLLQASHLLQRQNSLHLAFRWLPMELKPILMKDPPNVTQVREKLETLMRIIREWINEAPVTAITARDTDGNTPLHYGMRYVLCYYLNPAGQTCQTPVDFLFNNDDKSPYLTYLETKVMFDKKRPRSAPPSVLPYGEGSGVKKSDRLAKENRPDLRPEGRIGTIDQEKAKQMEESNSRAITGLLLETSNPPTAVFPLPAGRGPPSQLPPVQNPIRQPSLRPQKMHLPGGSGQDPKSVAAAAASSSGARSPVVKPVTVTMANEHATRQTLQVDNEGPKRQAADSIRQYLRLHYIRTRSDMDAKNLLYGKIASDKNLYFDASHLRGREPAQVVHLIRRLGKAGGFEDTLSYVKIPLLSEPYWLPEQMIKANGANAANDKRPRKSTPGQDKSLLGRNALVAIFDELAAANVRTILRLQVEDNGDELAHSDTAIERAIKGRDLPDISIDVIIYAAPTIKHLHLHWGGSQTVLRGWTKGILELYKPRKRLSSVNLHIYQVQVDTTHHKGRVVTHMRADDESHHSLDTSDVANETQYRWVTRMEEFRDAMHKMHEALKEKVPLQPPRVKVALIDDGLDYGDFDVFPHTEVRGLSCYPGIGQNGRPWHESTKGHGTAMANMILRINPWIHLLVIRIEDGISYAKPGLAARTINPNSVAHAIEMAIIHKVDIISMSWTVRKRMPEARSASSSNIRGNAVSGAPKKSIDEQGGGIGRLETAIKQAATEDILMVCAAADDIELLGKDTLPYSAAMEQIFRIGACNSQAQRDPGSENARTIAYFLPGIQVAEARRPNSLKPIVYHDGSSISTALAAGLMSMILHCVRYMAQCHEVNASSPDGSSPYGINRSAGWGGALRRHNNMRAALRNIVTYSGPGEQEDPKQLPVWRIFGDTAQKLNDASGVQKVEKLWDLVAHLCHGLEN</sequence>
<dbReference type="VEuPathDB" id="FungiDB:ASPZODRAFT_154494"/>
<feature type="region of interest" description="Disordered" evidence="3">
    <location>
        <begin position="644"/>
        <end position="704"/>
    </location>
</feature>
<feature type="region of interest" description="Disordered" evidence="3">
    <location>
        <begin position="576"/>
        <end position="629"/>
    </location>
</feature>
<dbReference type="OrthoDB" id="5386278at2759"/>
<dbReference type="GeneID" id="34612562"/>
<dbReference type="GO" id="GO:0004252">
    <property type="term" value="F:serine-type endopeptidase activity"/>
    <property type="evidence" value="ECO:0007669"/>
    <property type="project" value="InterPro"/>
</dbReference>
<dbReference type="RefSeq" id="XP_022578176.1">
    <property type="nucleotide sequence ID" value="XM_022726098.1"/>
</dbReference>
<feature type="compositionally biased region" description="Low complexity" evidence="3">
    <location>
        <begin position="689"/>
        <end position="702"/>
    </location>
</feature>
<evidence type="ECO:0000313" key="6">
    <source>
        <dbReference type="Proteomes" id="UP000184188"/>
    </source>
</evidence>
<dbReference type="GO" id="GO:0006508">
    <property type="term" value="P:proteolysis"/>
    <property type="evidence" value="ECO:0007669"/>
    <property type="project" value="InterPro"/>
</dbReference>
<evidence type="ECO:0000313" key="5">
    <source>
        <dbReference type="EMBL" id="OJJ43666.1"/>
    </source>
</evidence>